<dbReference type="PANTHER" id="PTHR31668">
    <property type="entry name" value="GLUCOSE TRANSPORT TRANSCRIPTION REGULATOR RGT1-RELATED-RELATED"/>
    <property type="match status" value="1"/>
</dbReference>
<dbReference type="Pfam" id="PF00172">
    <property type="entry name" value="Zn_clus"/>
    <property type="match status" value="1"/>
</dbReference>
<sequence>MAVTFATKRTPENTARRHAKACPKRHGRPLPPIEKKGKPRKSCDQCARNKTSCDTMSPCGYCKNNALSCAYSRVLPSPQQGVTATEETPSAPSGHFPDRLLKARIPFLLRYYDMNNTVLDLIPALDAGREKVVRSLNPPPQLGHSASMPLDATESYLDENHLDDFSFMWPNSIELNNHVTTHRAHSRPTNHQPCEILSQRAQELVQELKPFASCSISRASLKNAVDQDLFSAANIRAFEYLYVQHFHRHCPIIHLPSFQAQFATVPLLLATFLGGSLNSYPRDTYFLAVDCLDIAEAYLFSLPVFKAGYKHTATSESQVFEHYDALKAVVILLQLQIGRNDTETRRRVRYQRFPMLVHAARSTSLFGSRQHRDFPASGWWTWDAQSESLIR</sequence>
<organism evidence="8 9">
    <name type="scientific">Penicillium cf. viridicatum</name>
    <dbReference type="NCBI Taxonomy" id="2972119"/>
    <lineage>
        <taxon>Eukaryota</taxon>
        <taxon>Fungi</taxon>
        <taxon>Dikarya</taxon>
        <taxon>Ascomycota</taxon>
        <taxon>Pezizomycotina</taxon>
        <taxon>Eurotiomycetes</taxon>
        <taxon>Eurotiomycetidae</taxon>
        <taxon>Eurotiales</taxon>
        <taxon>Aspergillaceae</taxon>
        <taxon>Penicillium</taxon>
    </lineage>
</organism>
<dbReference type="PANTHER" id="PTHR31668:SF26">
    <property type="entry name" value="GLUCOSE TRANSPORT TRANSCRIPTION REGULATOR RGT1-RELATED"/>
    <property type="match status" value="1"/>
</dbReference>
<comment type="caution">
    <text evidence="8">The sequence shown here is derived from an EMBL/GenBank/DDBJ whole genome shotgun (WGS) entry which is preliminary data.</text>
</comment>
<evidence type="ECO:0000256" key="3">
    <source>
        <dbReference type="ARBA" id="ARBA00023125"/>
    </source>
</evidence>
<dbReference type="InterPro" id="IPR007219">
    <property type="entry name" value="XnlR_reg_dom"/>
</dbReference>
<dbReference type="CDD" id="cd00067">
    <property type="entry name" value="GAL4"/>
    <property type="match status" value="1"/>
</dbReference>
<proteinExistence type="predicted"/>
<reference evidence="8" key="2">
    <citation type="journal article" date="2023" name="IMA Fungus">
        <title>Comparative genomic study of the Penicillium genus elucidates a diverse pangenome and 15 lateral gene transfer events.</title>
        <authorList>
            <person name="Petersen C."/>
            <person name="Sorensen T."/>
            <person name="Nielsen M.R."/>
            <person name="Sondergaard T.E."/>
            <person name="Sorensen J.L."/>
            <person name="Fitzpatrick D.A."/>
            <person name="Frisvad J.C."/>
            <person name="Nielsen K.L."/>
        </authorList>
    </citation>
    <scope>NUCLEOTIDE SEQUENCE</scope>
    <source>
        <strain evidence="8">IBT 20477</strain>
    </source>
</reference>
<dbReference type="EMBL" id="JAPQKQ010000006">
    <property type="protein sequence ID" value="KAJ5192505.1"/>
    <property type="molecule type" value="Genomic_DNA"/>
</dbReference>
<dbReference type="Gene3D" id="4.10.240.10">
    <property type="entry name" value="Zn(2)-C6 fungal-type DNA-binding domain"/>
    <property type="match status" value="1"/>
</dbReference>
<dbReference type="SMART" id="SM00066">
    <property type="entry name" value="GAL4"/>
    <property type="match status" value="1"/>
</dbReference>
<protein>
    <recommendedName>
        <fullName evidence="7">Zn(2)-C6 fungal-type domain-containing protein</fullName>
    </recommendedName>
</protein>
<dbReference type="GO" id="GO:0006351">
    <property type="term" value="P:DNA-templated transcription"/>
    <property type="evidence" value="ECO:0007669"/>
    <property type="project" value="InterPro"/>
</dbReference>
<dbReference type="PROSITE" id="PS00463">
    <property type="entry name" value="ZN2_CY6_FUNGAL_1"/>
    <property type="match status" value="1"/>
</dbReference>
<keyword evidence="5" id="KW-0539">Nucleus</keyword>
<dbReference type="PROSITE" id="PS50048">
    <property type="entry name" value="ZN2_CY6_FUNGAL_2"/>
    <property type="match status" value="1"/>
</dbReference>
<keyword evidence="9" id="KW-1185">Reference proteome</keyword>
<dbReference type="Pfam" id="PF04082">
    <property type="entry name" value="Fungal_trans"/>
    <property type="match status" value="1"/>
</dbReference>
<evidence type="ECO:0000256" key="5">
    <source>
        <dbReference type="ARBA" id="ARBA00023242"/>
    </source>
</evidence>
<dbReference type="InterPro" id="IPR001138">
    <property type="entry name" value="Zn2Cys6_DnaBD"/>
</dbReference>
<feature type="region of interest" description="Disordered" evidence="6">
    <location>
        <begin position="1"/>
        <end position="43"/>
    </location>
</feature>
<dbReference type="GO" id="GO:0008270">
    <property type="term" value="F:zinc ion binding"/>
    <property type="evidence" value="ECO:0007669"/>
    <property type="project" value="InterPro"/>
</dbReference>
<feature type="compositionally biased region" description="Basic residues" evidence="6">
    <location>
        <begin position="16"/>
        <end position="28"/>
    </location>
</feature>
<evidence type="ECO:0000256" key="2">
    <source>
        <dbReference type="ARBA" id="ARBA00023015"/>
    </source>
</evidence>
<dbReference type="OrthoDB" id="654211at2759"/>
<keyword evidence="3" id="KW-0238">DNA-binding</keyword>
<keyword evidence="2" id="KW-0805">Transcription regulation</keyword>
<evidence type="ECO:0000313" key="8">
    <source>
        <dbReference type="EMBL" id="KAJ5192505.1"/>
    </source>
</evidence>
<evidence type="ECO:0000313" key="9">
    <source>
        <dbReference type="Proteomes" id="UP001150942"/>
    </source>
</evidence>
<evidence type="ECO:0000259" key="7">
    <source>
        <dbReference type="PROSITE" id="PS50048"/>
    </source>
</evidence>
<accession>A0A9W9M7V4</accession>
<evidence type="ECO:0000256" key="6">
    <source>
        <dbReference type="SAM" id="MobiDB-lite"/>
    </source>
</evidence>
<feature type="domain" description="Zn(2)-C6 fungal-type" evidence="7">
    <location>
        <begin position="42"/>
        <end position="71"/>
    </location>
</feature>
<dbReference type="InterPro" id="IPR036864">
    <property type="entry name" value="Zn2-C6_fun-type_DNA-bd_sf"/>
</dbReference>
<reference evidence="8" key="1">
    <citation type="submission" date="2022-11" db="EMBL/GenBank/DDBJ databases">
        <authorList>
            <person name="Petersen C."/>
        </authorList>
    </citation>
    <scope>NUCLEOTIDE SEQUENCE</scope>
    <source>
        <strain evidence="8">IBT 20477</strain>
    </source>
</reference>
<dbReference type="GO" id="GO:0003677">
    <property type="term" value="F:DNA binding"/>
    <property type="evidence" value="ECO:0007669"/>
    <property type="project" value="UniProtKB-KW"/>
</dbReference>
<keyword evidence="1" id="KW-0479">Metal-binding</keyword>
<dbReference type="SUPFAM" id="SSF57701">
    <property type="entry name" value="Zn2/Cys6 DNA-binding domain"/>
    <property type="match status" value="1"/>
</dbReference>
<evidence type="ECO:0000256" key="4">
    <source>
        <dbReference type="ARBA" id="ARBA00023163"/>
    </source>
</evidence>
<dbReference type="GO" id="GO:0000981">
    <property type="term" value="F:DNA-binding transcription factor activity, RNA polymerase II-specific"/>
    <property type="evidence" value="ECO:0007669"/>
    <property type="project" value="InterPro"/>
</dbReference>
<dbReference type="InterPro" id="IPR050797">
    <property type="entry name" value="Carb_Metab_Trans_Reg"/>
</dbReference>
<dbReference type="AlphaFoldDB" id="A0A9W9M7V4"/>
<dbReference type="Proteomes" id="UP001150942">
    <property type="component" value="Unassembled WGS sequence"/>
</dbReference>
<gene>
    <name evidence="8" type="ORF">N7449_008647</name>
</gene>
<evidence type="ECO:0000256" key="1">
    <source>
        <dbReference type="ARBA" id="ARBA00022723"/>
    </source>
</evidence>
<name>A0A9W9M7V4_9EURO</name>
<keyword evidence="4" id="KW-0804">Transcription</keyword>